<evidence type="ECO:0000313" key="2">
    <source>
        <dbReference type="EMBL" id="VDI76089.1"/>
    </source>
</evidence>
<evidence type="ECO:0000313" key="3">
    <source>
        <dbReference type="Proteomes" id="UP000596742"/>
    </source>
</evidence>
<keyword evidence="3" id="KW-1185">Reference proteome</keyword>
<dbReference type="Proteomes" id="UP000596742">
    <property type="component" value="Unassembled WGS sequence"/>
</dbReference>
<dbReference type="EMBL" id="UYJE01009717">
    <property type="protein sequence ID" value="VDI76089.1"/>
    <property type="molecule type" value="Genomic_DNA"/>
</dbReference>
<accession>A0A8B6H9H0</accession>
<reference evidence="2" key="1">
    <citation type="submission" date="2018-11" db="EMBL/GenBank/DDBJ databases">
        <authorList>
            <person name="Alioto T."/>
            <person name="Alioto T."/>
        </authorList>
    </citation>
    <scope>NUCLEOTIDE SEQUENCE</scope>
</reference>
<comment type="caution">
    <text evidence="2">The sequence shown here is derived from an EMBL/GenBank/DDBJ whole genome shotgun (WGS) entry which is preliminary data.</text>
</comment>
<name>A0A8B6H9H0_MYTGA</name>
<evidence type="ECO:0000256" key="1">
    <source>
        <dbReference type="SAM" id="MobiDB-lite"/>
    </source>
</evidence>
<sequence length="293" mass="34346">MSHGYGACHKLRKREESTDTLLRDRFLVKSVAKFCKSLKDFGERSMPLFKDQVRYEMKQFVAAAFVSNEEIKNEDIGIIQEADRRLTNALATKNVSDIYENYSLSFNRLVVLMNTSEPKRHGEARLLDPSGVIRHTILTPPFNSSCIDEEDMNFLQILTEHFVRKFEHDRFIVCMFSHFIPCTESKHQCARLVDEFAKLNNEVIISSENVYYETDHETAWKVMKSNDRIYCLPPKELCPNSNQSTPLYDVDEPLSPRMLRRENRARVQSNPYQRPEKKKKKGFSRQKSYDLRT</sequence>
<dbReference type="OrthoDB" id="6159499at2759"/>
<feature type="region of interest" description="Disordered" evidence="1">
    <location>
        <begin position="242"/>
        <end position="293"/>
    </location>
</feature>
<protein>
    <submittedName>
        <fullName evidence="2">Uncharacterized protein</fullName>
    </submittedName>
</protein>
<gene>
    <name evidence="2" type="ORF">MGAL_10B056830</name>
</gene>
<proteinExistence type="predicted"/>
<dbReference type="AlphaFoldDB" id="A0A8B6H9H0"/>
<organism evidence="2 3">
    <name type="scientific">Mytilus galloprovincialis</name>
    <name type="common">Mediterranean mussel</name>
    <dbReference type="NCBI Taxonomy" id="29158"/>
    <lineage>
        <taxon>Eukaryota</taxon>
        <taxon>Metazoa</taxon>
        <taxon>Spiralia</taxon>
        <taxon>Lophotrochozoa</taxon>
        <taxon>Mollusca</taxon>
        <taxon>Bivalvia</taxon>
        <taxon>Autobranchia</taxon>
        <taxon>Pteriomorphia</taxon>
        <taxon>Mytilida</taxon>
        <taxon>Mytiloidea</taxon>
        <taxon>Mytilidae</taxon>
        <taxon>Mytilinae</taxon>
        <taxon>Mytilus</taxon>
    </lineage>
</organism>